<dbReference type="InterPro" id="IPR004437">
    <property type="entry name" value="ParB/RepB/Spo0J"/>
</dbReference>
<sequence>MSKNLKAMLARKLAENNQRHRESPQEAEFDEGRQHVRLELGLIDPNPYQPRRSFPLEELNALASSIAEAGLLQPISVRRHGNRYQLIAGERRLRAHELLGKSSIEAIVVASGDADMAVLALVENIDRQDLADYEIGQALRRIENLFPSKKKLAESLGMNREDMYRYFAFEALPARLRDRLEHAPRLMSRAAASELKRLLDHVDHGPALDAALDRAWIALEQGELEQGKFAAYVQRLLQAPAEPHAPVARLSTKLARAGKAVGTFTRDEKHLSIKLKANALSEDEAARLEQFLQALLAEKA</sequence>
<proteinExistence type="inferred from homology"/>
<dbReference type="Gene3D" id="3.90.1530.30">
    <property type="match status" value="1"/>
</dbReference>
<dbReference type="EMBL" id="MTBD01000117">
    <property type="protein sequence ID" value="PRP68544.1"/>
    <property type="molecule type" value="Genomic_DNA"/>
</dbReference>
<dbReference type="Gene3D" id="1.10.10.2830">
    <property type="match status" value="1"/>
</dbReference>
<comment type="caution">
    <text evidence="4">The sequence shown here is derived from an EMBL/GenBank/DDBJ whole genome shotgun (WGS) entry which is preliminary data.</text>
</comment>
<dbReference type="InterPro" id="IPR003115">
    <property type="entry name" value="ParB_N"/>
</dbReference>
<dbReference type="AlphaFoldDB" id="A0A2S9WYK8"/>
<dbReference type="RefSeq" id="WP_106078269.1">
    <property type="nucleotide sequence ID" value="NZ_MTBD01000117.1"/>
</dbReference>
<evidence type="ECO:0000256" key="2">
    <source>
        <dbReference type="ARBA" id="ARBA00023125"/>
    </source>
</evidence>
<evidence type="ECO:0000259" key="3">
    <source>
        <dbReference type="SMART" id="SM00470"/>
    </source>
</evidence>
<dbReference type="PANTHER" id="PTHR33375:SF1">
    <property type="entry name" value="CHROMOSOME-PARTITIONING PROTEIN PARB-RELATED"/>
    <property type="match status" value="1"/>
</dbReference>
<dbReference type="FunFam" id="3.90.1530.30:FF:000001">
    <property type="entry name" value="Chromosome partitioning protein ParB"/>
    <property type="match status" value="1"/>
</dbReference>
<reference evidence="4 5" key="1">
    <citation type="submission" date="2017-01" db="EMBL/GenBank/DDBJ databases">
        <title>New insights into the genetic diversity of Chromobacterium isolated from tropical freshwater lake.</title>
        <authorList>
            <person name="Santos A.B."/>
            <person name="Nascimento A.M."/>
            <person name="Da Silva P.C."/>
        </authorList>
    </citation>
    <scope>NUCLEOTIDE SEQUENCE [LARGE SCALE GENOMIC DNA]</scope>
    <source>
        <strain evidence="4 5">56AF</strain>
    </source>
</reference>
<gene>
    <name evidence="4" type="ORF">BUE93_21890</name>
</gene>
<dbReference type="InterPro" id="IPR050336">
    <property type="entry name" value="Chromosome_partition/occlusion"/>
</dbReference>
<dbReference type="Proteomes" id="UP000239469">
    <property type="component" value="Unassembled WGS sequence"/>
</dbReference>
<dbReference type="OrthoDB" id="9796891at2"/>
<dbReference type="GO" id="GO:0007059">
    <property type="term" value="P:chromosome segregation"/>
    <property type="evidence" value="ECO:0007669"/>
    <property type="project" value="TreeGrafter"/>
</dbReference>
<comment type="similarity">
    <text evidence="1">Belongs to the ParB family.</text>
</comment>
<evidence type="ECO:0000313" key="5">
    <source>
        <dbReference type="Proteomes" id="UP000239469"/>
    </source>
</evidence>
<dbReference type="SUPFAM" id="SSF109709">
    <property type="entry name" value="KorB DNA-binding domain-like"/>
    <property type="match status" value="1"/>
</dbReference>
<dbReference type="SUPFAM" id="SSF110849">
    <property type="entry name" value="ParB/Sulfiredoxin"/>
    <property type="match status" value="1"/>
</dbReference>
<name>A0A2S9WYK8_9NEIS</name>
<evidence type="ECO:0000256" key="1">
    <source>
        <dbReference type="ARBA" id="ARBA00006295"/>
    </source>
</evidence>
<accession>A0A2S9WYK8</accession>
<dbReference type="GO" id="GO:0005694">
    <property type="term" value="C:chromosome"/>
    <property type="evidence" value="ECO:0007669"/>
    <property type="project" value="TreeGrafter"/>
</dbReference>
<protein>
    <recommendedName>
        <fullName evidence="3">ParB-like N-terminal domain-containing protein</fullName>
    </recommendedName>
</protein>
<dbReference type="SMART" id="SM00470">
    <property type="entry name" value="ParB"/>
    <property type="match status" value="1"/>
</dbReference>
<dbReference type="NCBIfam" id="TIGR00180">
    <property type="entry name" value="parB_part"/>
    <property type="match status" value="1"/>
</dbReference>
<dbReference type="InterPro" id="IPR036086">
    <property type="entry name" value="ParB/Sulfiredoxin_sf"/>
</dbReference>
<dbReference type="CDD" id="cd16393">
    <property type="entry name" value="SPO0J_N"/>
    <property type="match status" value="1"/>
</dbReference>
<organism evidence="4 5">
    <name type="scientific">Chromobacterium amazonense</name>
    <dbReference type="NCBI Taxonomy" id="1382803"/>
    <lineage>
        <taxon>Bacteria</taxon>
        <taxon>Pseudomonadati</taxon>
        <taxon>Pseudomonadota</taxon>
        <taxon>Betaproteobacteria</taxon>
        <taxon>Neisseriales</taxon>
        <taxon>Chromobacteriaceae</taxon>
        <taxon>Chromobacterium</taxon>
    </lineage>
</organism>
<evidence type="ECO:0000313" key="4">
    <source>
        <dbReference type="EMBL" id="PRP68544.1"/>
    </source>
</evidence>
<dbReference type="Pfam" id="PF02195">
    <property type="entry name" value="ParB_N"/>
    <property type="match status" value="1"/>
</dbReference>
<dbReference type="GO" id="GO:0003677">
    <property type="term" value="F:DNA binding"/>
    <property type="evidence" value="ECO:0007669"/>
    <property type="project" value="UniProtKB-KW"/>
</dbReference>
<feature type="domain" description="ParB-like N-terminal" evidence="3">
    <location>
        <begin position="36"/>
        <end position="125"/>
    </location>
</feature>
<dbReference type="PANTHER" id="PTHR33375">
    <property type="entry name" value="CHROMOSOME-PARTITIONING PROTEIN PARB-RELATED"/>
    <property type="match status" value="1"/>
</dbReference>
<keyword evidence="2" id="KW-0238">DNA-binding</keyword>